<proteinExistence type="predicted"/>
<evidence type="ECO:0000313" key="2">
    <source>
        <dbReference type="Proteomes" id="UP000807769"/>
    </source>
</evidence>
<protein>
    <submittedName>
        <fullName evidence="1">Uncharacterized protein</fullName>
    </submittedName>
</protein>
<dbReference type="AlphaFoldDB" id="A0A9P7DY56"/>
<dbReference type="EMBL" id="JABBWG010000049">
    <property type="protein sequence ID" value="KAG1806001.1"/>
    <property type="molecule type" value="Genomic_DNA"/>
</dbReference>
<dbReference type="OrthoDB" id="10261556at2759"/>
<sequence length="107" mass="12452">INAAHSLCKYLPSEFCNKIKWFNSDMSSTYKDAELENLVSGETWGFCTTDSFRMGMDILDIEIIIQWWAMYHLTTLWQCLGCAAQNKQLMGTGLLFAEKEYFDDERK</sequence>
<feature type="non-terminal residue" evidence="1">
    <location>
        <position position="1"/>
    </location>
</feature>
<dbReference type="Gene3D" id="3.40.50.300">
    <property type="entry name" value="P-loop containing nucleotide triphosphate hydrolases"/>
    <property type="match status" value="1"/>
</dbReference>
<name>A0A9P7DY56_9AGAM</name>
<organism evidence="1 2">
    <name type="scientific">Suillus subaureus</name>
    <dbReference type="NCBI Taxonomy" id="48587"/>
    <lineage>
        <taxon>Eukaryota</taxon>
        <taxon>Fungi</taxon>
        <taxon>Dikarya</taxon>
        <taxon>Basidiomycota</taxon>
        <taxon>Agaricomycotina</taxon>
        <taxon>Agaricomycetes</taxon>
        <taxon>Agaricomycetidae</taxon>
        <taxon>Boletales</taxon>
        <taxon>Suillineae</taxon>
        <taxon>Suillaceae</taxon>
        <taxon>Suillus</taxon>
    </lineage>
</organism>
<feature type="non-terminal residue" evidence="1">
    <location>
        <position position="107"/>
    </location>
</feature>
<keyword evidence="2" id="KW-1185">Reference proteome</keyword>
<dbReference type="RefSeq" id="XP_041187577.1">
    <property type="nucleotide sequence ID" value="XM_041329421.1"/>
</dbReference>
<dbReference type="Proteomes" id="UP000807769">
    <property type="component" value="Unassembled WGS sequence"/>
</dbReference>
<dbReference type="SUPFAM" id="SSF52540">
    <property type="entry name" value="P-loop containing nucleoside triphosphate hydrolases"/>
    <property type="match status" value="1"/>
</dbReference>
<gene>
    <name evidence="1" type="ORF">BJ212DRAFT_1223494</name>
</gene>
<accession>A0A9P7DY56</accession>
<comment type="caution">
    <text evidence="1">The sequence shown here is derived from an EMBL/GenBank/DDBJ whole genome shotgun (WGS) entry which is preliminary data.</text>
</comment>
<dbReference type="InterPro" id="IPR027417">
    <property type="entry name" value="P-loop_NTPase"/>
</dbReference>
<evidence type="ECO:0000313" key="1">
    <source>
        <dbReference type="EMBL" id="KAG1806001.1"/>
    </source>
</evidence>
<dbReference type="GeneID" id="64623438"/>
<reference evidence="1" key="1">
    <citation type="journal article" date="2020" name="New Phytol.">
        <title>Comparative genomics reveals dynamic genome evolution in host specialist ectomycorrhizal fungi.</title>
        <authorList>
            <person name="Lofgren L.A."/>
            <person name="Nguyen N.H."/>
            <person name="Vilgalys R."/>
            <person name="Ruytinx J."/>
            <person name="Liao H.L."/>
            <person name="Branco S."/>
            <person name="Kuo A."/>
            <person name="LaButti K."/>
            <person name="Lipzen A."/>
            <person name="Andreopoulos W."/>
            <person name="Pangilinan J."/>
            <person name="Riley R."/>
            <person name="Hundley H."/>
            <person name="Na H."/>
            <person name="Barry K."/>
            <person name="Grigoriev I.V."/>
            <person name="Stajich J.E."/>
            <person name="Kennedy P.G."/>
        </authorList>
    </citation>
    <scope>NUCLEOTIDE SEQUENCE</scope>
    <source>
        <strain evidence="1">MN1</strain>
    </source>
</reference>